<keyword evidence="9" id="KW-0472">Membrane</keyword>
<evidence type="ECO:0000313" key="11">
    <source>
        <dbReference type="EMBL" id="TGZ48965.1"/>
    </source>
</evidence>
<dbReference type="PANTHER" id="PTHR34174">
    <property type="entry name" value="HYDROLETHALUS SYNDROME PROTEIN 1"/>
    <property type="match status" value="1"/>
</dbReference>
<evidence type="ECO:0000259" key="10">
    <source>
        <dbReference type="Pfam" id="PF15311"/>
    </source>
</evidence>
<dbReference type="EMBL" id="QBLH01002286">
    <property type="protein sequence ID" value="TGZ48965.1"/>
    <property type="molecule type" value="Genomic_DNA"/>
</dbReference>
<proteinExistence type="inferred from homology"/>
<dbReference type="InterPro" id="IPR052319">
    <property type="entry name" value="Centriolar_ciliogenesis_assoc"/>
</dbReference>
<evidence type="ECO:0000256" key="9">
    <source>
        <dbReference type="SAM" id="Phobius"/>
    </source>
</evidence>
<protein>
    <recommendedName>
        <fullName evidence="10">Centriolar and ciliogenesis-associated protein HYLS1 C-terminal domain-containing protein</fullName>
    </recommendedName>
</protein>
<dbReference type="AlphaFoldDB" id="A0A4S2KHI2"/>
<evidence type="ECO:0000313" key="12">
    <source>
        <dbReference type="Proteomes" id="UP000310200"/>
    </source>
</evidence>
<dbReference type="PANTHER" id="PTHR34174:SF1">
    <property type="entry name" value="CENTRIOLAR AND CILIOGENESIS-ASSOCIATED PROTEIN HYLS1"/>
    <property type="match status" value="1"/>
</dbReference>
<dbReference type="Pfam" id="PF15311">
    <property type="entry name" value="HYLS1_C"/>
    <property type="match status" value="1"/>
</dbReference>
<gene>
    <name evidence="11" type="ORF">DBV15_03397</name>
</gene>
<evidence type="ECO:0000256" key="6">
    <source>
        <dbReference type="ARBA" id="ARBA00023212"/>
    </source>
</evidence>
<evidence type="ECO:0000256" key="5">
    <source>
        <dbReference type="ARBA" id="ARBA00022794"/>
    </source>
</evidence>
<comment type="subcellular location">
    <subcellularLocation>
        <location evidence="2">Cell projection</location>
        <location evidence="2">Cilium</location>
    </subcellularLocation>
    <subcellularLocation>
        <location evidence="1">Cytoplasm</location>
        <location evidence="1">Cytoskeleton</location>
        <location evidence="1">Microtubule organizing center</location>
        <location evidence="1">Centrosome</location>
        <location evidence="1">Centriole</location>
    </subcellularLocation>
</comment>
<dbReference type="GO" id="GO:0097730">
    <property type="term" value="C:non-motile cilium"/>
    <property type="evidence" value="ECO:0007669"/>
    <property type="project" value="TreeGrafter"/>
</dbReference>
<keyword evidence="12" id="KW-1185">Reference proteome</keyword>
<dbReference type="InterPro" id="IPR027918">
    <property type="entry name" value="HYLS1_C_dom"/>
</dbReference>
<evidence type="ECO:0000256" key="4">
    <source>
        <dbReference type="ARBA" id="ARBA00022490"/>
    </source>
</evidence>
<comment type="caution">
    <text evidence="11">The sequence shown here is derived from an EMBL/GenBank/DDBJ whole genome shotgun (WGS) entry which is preliminary data.</text>
</comment>
<sequence length="329" mass="37978">MSEIKDDPREVLVLLNSLGFVGITAIQLKAFMKDLKIYRKVKERERQQRKEEIKTKIFSKQQALLKEAYRHRNTADCSSSNIIPSESSNSLDDESVVKVRIRCIPKEEDVQKQKRSKATAIKSDEKVSKAKYDEEDAIQVAESDRIHCERNYFNTKSCPVIRSSNSESKQNISKCLVKNDRLTERWKQNLRIEEHMKPVTLVQEHSASAPVLSNQISRSESKSITSDPTGNMRAQSTLSARSSVNFAHKSFIRPWRLQSEAQKNITNKKCDPVALYQKYQQEWKQISFPGEAKHSKVRWAVREKMLGTDPHPVPLSQKSMTYMPILKRK</sequence>
<keyword evidence="4" id="KW-0963">Cytoplasm</keyword>
<dbReference type="GO" id="GO:0005814">
    <property type="term" value="C:centriole"/>
    <property type="evidence" value="ECO:0007669"/>
    <property type="project" value="UniProtKB-SubCell"/>
</dbReference>
<keyword evidence="9" id="KW-1133">Transmembrane helix</keyword>
<organism evidence="11 12">
    <name type="scientific">Temnothorax longispinosus</name>
    <dbReference type="NCBI Taxonomy" id="300112"/>
    <lineage>
        <taxon>Eukaryota</taxon>
        <taxon>Metazoa</taxon>
        <taxon>Ecdysozoa</taxon>
        <taxon>Arthropoda</taxon>
        <taxon>Hexapoda</taxon>
        <taxon>Insecta</taxon>
        <taxon>Pterygota</taxon>
        <taxon>Neoptera</taxon>
        <taxon>Endopterygota</taxon>
        <taxon>Hymenoptera</taxon>
        <taxon>Apocrita</taxon>
        <taxon>Aculeata</taxon>
        <taxon>Formicoidea</taxon>
        <taxon>Formicidae</taxon>
        <taxon>Myrmicinae</taxon>
        <taxon>Temnothorax</taxon>
    </lineage>
</organism>
<accession>A0A4S2KHI2</accession>
<evidence type="ECO:0000256" key="7">
    <source>
        <dbReference type="ARBA" id="ARBA00023273"/>
    </source>
</evidence>
<name>A0A4S2KHI2_9HYME</name>
<feature type="domain" description="Centriolar and ciliogenesis-associated protein HYLS1 C-terminal" evidence="10">
    <location>
        <begin position="259"/>
        <end position="310"/>
    </location>
</feature>
<dbReference type="GO" id="GO:0060271">
    <property type="term" value="P:cilium assembly"/>
    <property type="evidence" value="ECO:0007669"/>
    <property type="project" value="TreeGrafter"/>
</dbReference>
<keyword evidence="9" id="KW-0812">Transmembrane</keyword>
<dbReference type="Proteomes" id="UP000310200">
    <property type="component" value="Unassembled WGS sequence"/>
</dbReference>
<evidence type="ECO:0000256" key="2">
    <source>
        <dbReference type="ARBA" id="ARBA00004138"/>
    </source>
</evidence>
<evidence type="ECO:0000256" key="1">
    <source>
        <dbReference type="ARBA" id="ARBA00004114"/>
    </source>
</evidence>
<keyword evidence="5" id="KW-0970">Cilium biogenesis/degradation</keyword>
<feature type="region of interest" description="Disordered" evidence="8">
    <location>
        <begin position="210"/>
        <end position="238"/>
    </location>
</feature>
<feature type="transmembrane region" description="Helical" evidence="9">
    <location>
        <begin position="12"/>
        <end position="32"/>
    </location>
</feature>
<evidence type="ECO:0000256" key="8">
    <source>
        <dbReference type="SAM" id="MobiDB-lite"/>
    </source>
</evidence>
<reference evidence="11 12" key="1">
    <citation type="journal article" date="2019" name="Philos. Trans. R. Soc. Lond., B, Biol. Sci.">
        <title>Ant behaviour and brain gene expression of defending hosts depend on the ecological success of the intruding social parasite.</title>
        <authorList>
            <person name="Kaur R."/>
            <person name="Stoldt M."/>
            <person name="Jongepier E."/>
            <person name="Feldmeyer B."/>
            <person name="Menzel F."/>
            <person name="Bornberg-Bauer E."/>
            <person name="Foitzik S."/>
        </authorList>
    </citation>
    <scope>NUCLEOTIDE SEQUENCE [LARGE SCALE GENOMIC DNA]</scope>
    <source>
        <tissue evidence="11">Whole body</tissue>
    </source>
</reference>
<comment type="similarity">
    <text evidence="3">Belongs to the HYLS1 family.</text>
</comment>
<keyword evidence="6" id="KW-0206">Cytoskeleton</keyword>
<keyword evidence="7" id="KW-0966">Cell projection</keyword>
<evidence type="ECO:0000256" key="3">
    <source>
        <dbReference type="ARBA" id="ARBA00010091"/>
    </source>
</evidence>